<protein>
    <submittedName>
        <fullName evidence="2">Small secreted protein</fullName>
    </submittedName>
</protein>
<gene>
    <name evidence="2" type="ORF">J2X20_004224</name>
</gene>
<accession>A0ABU1YUD0</accession>
<proteinExistence type="predicted"/>
<evidence type="ECO:0000313" key="3">
    <source>
        <dbReference type="Proteomes" id="UP001180453"/>
    </source>
</evidence>
<reference evidence="2 3" key="1">
    <citation type="submission" date="2023-07" db="EMBL/GenBank/DDBJ databases">
        <title>Sorghum-associated microbial communities from plants grown in Nebraska, USA.</title>
        <authorList>
            <person name="Schachtman D."/>
        </authorList>
    </citation>
    <scope>NUCLEOTIDE SEQUENCE [LARGE SCALE GENOMIC DNA]</scope>
    <source>
        <strain evidence="2 3">BE314</strain>
    </source>
</reference>
<organism evidence="2 3">
    <name type="scientific">Roseateles saccharophilus</name>
    <name type="common">Pseudomonas saccharophila</name>
    <dbReference type="NCBI Taxonomy" id="304"/>
    <lineage>
        <taxon>Bacteria</taxon>
        <taxon>Pseudomonadati</taxon>
        <taxon>Pseudomonadota</taxon>
        <taxon>Betaproteobacteria</taxon>
        <taxon>Burkholderiales</taxon>
        <taxon>Sphaerotilaceae</taxon>
        <taxon>Roseateles</taxon>
    </lineage>
</organism>
<dbReference type="EMBL" id="JAVDXU010000003">
    <property type="protein sequence ID" value="MDR7271556.1"/>
    <property type="molecule type" value="Genomic_DNA"/>
</dbReference>
<dbReference type="PROSITE" id="PS51257">
    <property type="entry name" value="PROKAR_LIPOPROTEIN"/>
    <property type="match status" value="1"/>
</dbReference>
<evidence type="ECO:0000313" key="2">
    <source>
        <dbReference type="EMBL" id="MDR7271556.1"/>
    </source>
</evidence>
<feature type="chain" id="PRO_5045331441" evidence="1">
    <location>
        <begin position="19"/>
        <end position="149"/>
    </location>
</feature>
<dbReference type="Proteomes" id="UP001180453">
    <property type="component" value="Unassembled WGS sequence"/>
</dbReference>
<evidence type="ECO:0000256" key="1">
    <source>
        <dbReference type="SAM" id="SignalP"/>
    </source>
</evidence>
<feature type="signal peptide" evidence="1">
    <location>
        <begin position="1"/>
        <end position="18"/>
    </location>
</feature>
<dbReference type="RefSeq" id="WP_310268986.1">
    <property type="nucleotide sequence ID" value="NZ_JAVDXU010000003.1"/>
</dbReference>
<name>A0ABU1YUD0_ROSSA</name>
<keyword evidence="3" id="KW-1185">Reference proteome</keyword>
<comment type="caution">
    <text evidence="2">The sequence shown here is derived from an EMBL/GenBank/DDBJ whole genome shotgun (WGS) entry which is preliminary data.</text>
</comment>
<sequence length="149" mass="14941">MRLSKLLGAALATTAALVAGCGGGSGAGLDANGRPLGEGDDPSGPMTASFSSIQSHVFTPICTACHAGGAAPQGLRLDAANSFTMLVGVASAEVPALKRVAPGDAANSYLIHKLEGHQSVGARMPFGGPYLDAATINLIRQWIDNGAQK</sequence>
<keyword evidence="1" id="KW-0732">Signal</keyword>